<organism evidence="10 11">
    <name type="scientific">Camelimonas fluminis</name>
    <dbReference type="NCBI Taxonomy" id="1576911"/>
    <lineage>
        <taxon>Bacteria</taxon>
        <taxon>Pseudomonadati</taxon>
        <taxon>Pseudomonadota</taxon>
        <taxon>Alphaproteobacteria</taxon>
        <taxon>Hyphomicrobiales</taxon>
        <taxon>Chelatococcaceae</taxon>
        <taxon>Camelimonas</taxon>
    </lineage>
</organism>
<evidence type="ECO:0000256" key="4">
    <source>
        <dbReference type="ARBA" id="ARBA00022475"/>
    </source>
</evidence>
<dbReference type="PROSITE" id="PS50928">
    <property type="entry name" value="ABC_TM1"/>
    <property type="match status" value="1"/>
</dbReference>
<evidence type="ECO:0000256" key="5">
    <source>
        <dbReference type="ARBA" id="ARBA00022692"/>
    </source>
</evidence>
<keyword evidence="11" id="KW-1185">Reference proteome</keyword>
<evidence type="ECO:0000256" key="3">
    <source>
        <dbReference type="ARBA" id="ARBA00022448"/>
    </source>
</evidence>
<reference evidence="11" key="1">
    <citation type="journal article" date="2019" name="Int. J. Syst. Evol. Microbiol.">
        <title>The Global Catalogue of Microorganisms (GCM) 10K type strain sequencing project: providing services to taxonomists for standard genome sequencing and annotation.</title>
        <authorList>
            <consortium name="The Broad Institute Genomics Platform"/>
            <consortium name="The Broad Institute Genome Sequencing Center for Infectious Disease"/>
            <person name="Wu L."/>
            <person name="Ma J."/>
        </authorList>
    </citation>
    <scope>NUCLEOTIDE SEQUENCE [LARGE SCALE GENOMIC DNA]</scope>
    <source>
        <strain evidence="11">KCTC 42282</strain>
    </source>
</reference>
<dbReference type="SUPFAM" id="SSF161098">
    <property type="entry name" value="MetI-like"/>
    <property type="match status" value="1"/>
</dbReference>
<feature type="domain" description="ABC transmembrane type-1" evidence="9">
    <location>
        <begin position="126"/>
        <end position="332"/>
    </location>
</feature>
<keyword evidence="3 8" id="KW-0813">Transport</keyword>
<feature type="transmembrane region" description="Helical" evidence="8">
    <location>
        <begin position="161"/>
        <end position="182"/>
    </location>
</feature>
<sequence>MNRVRPQFAAYLRLAPYDDISRFQPVRVIDWPQPARGSPVSRRGYRAPGAQRLVRWAPAIWLTLFFATPFLLVLRLSFSEAATAQPPYRPVIDWSEGLAGVWTALRGLRLDNYALLLSDPLYLASALTSLQYAGVATVLLLLIGFPIAYALARQPEGRRELLLLLVILPFWTSFLIRVYAWIGILKPEGLLNAALLWLGLISTPLQIMNTGVAVMIGLVYSYLPFMVLPLYATLIKLDHSLLEAAQDLGATPARAFWSITLPLSAPGVAAGALLCFIPMMGEFVIPDLLGGSDTLMIGRTLWSEFFSNRDWPMASAIAVVLLAALLAPILAWRRLEERAAEAEAGQ</sequence>
<evidence type="ECO:0000259" key="9">
    <source>
        <dbReference type="PROSITE" id="PS50928"/>
    </source>
</evidence>
<dbReference type="EMBL" id="JBHRYC010000075">
    <property type="protein sequence ID" value="MFC3638536.1"/>
    <property type="molecule type" value="Genomic_DNA"/>
</dbReference>
<evidence type="ECO:0000313" key="11">
    <source>
        <dbReference type="Proteomes" id="UP001595704"/>
    </source>
</evidence>
<feature type="transmembrane region" description="Helical" evidence="8">
    <location>
        <begin position="130"/>
        <end position="149"/>
    </location>
</feature>
<dbReference type="PANTHER" id="PTHR42929">
    <property type="entry name" value="INNER MEMBRANE ABC TRANSPORTER PERMEASE PROTEIN YDCU-RELATED-RELATED"/>
    <property type="match status" value="1"/>
</dbReference>
<feature type="transmembrane region" description="Helical" evidence="8">
    <location>
        <begin position="311"/>
        <end position="332"/>
    </location>
</feature>
<keyword evidence="7 8" id="KW-0472">Membrane</keyword>
<dbReference type="CDD" id="cd06261">
    <property type="entry name" value="TM_PBP2"/>
    <property type="match status" value="1"/>
</dbReference>
<comment type="similarity">
    <text evidence="2">Belongs to the binding-protein-dependent transport system permease family. CysTW subfamily.</text>
</comment>
<keyword evidence="4" id="KW-1003">Cell membrane</keyword>
<keyword evidence="5 8" id="KW-0812">Transmembrane</keyword>
<keyword evidence="6 8" id="KW-1133">Transmembrane helix</keyword>
<comment type="caution">
    <text evidence="10">The sequence shown here is derived from an EMBL/GenBank/DDBJ whole genome shotgun (WGS) entry which is preliminary data.</text>
</comment>
<protein>
    <submittedName>
        <fullName evidence="10">ABC transporter permease</fullName>
    </submittedName>
</protein>
<accession>A0ABV7UIL2</accession>
<comment type="subcellular location">
    <subcellularLocation>
        <location evidence="1 8">Cell membrane</location>
        <topology evidence="1 8">Multi-pass membrane protein</topology>
    </subcellularLocation>
</comment>
<dbReference type="Gene3D" id="1.10.3720.10">
    <property type="entry name" value="MetI-like"/>
    <property type="match status" value="1"/>
</dbReference>
<feature type="transmembrane region" description="Helical" evidence="8">
    <location>
        <begin position="212"/>
        <end position="234"/>
    </location>
</feature>
<evidence type="ECO:0000256" key="7">
    <source>
        <dbReference type="ARBA" id="ARBA00023136"/>
    </source>
</evidence>
<feature type="transmembrane region" description="Helical" evidence="8">
    <location>
        <begin position="255"/>
        <end position="279"/>
    </location>
</feature>
<dbReference type="InterPro" id="IPR000515">
    <property type="entry name" value="MetI-like"/>
</dbReference>
<evidence type="ECO:0000256" key="8">
    <source>
        <dbReference type="RuleBase" id="RU363032"/>
    </source>
</evidence>
<name>A0ABV7UIL2_9HYPH</name>
<dbReference type="RefSeq" id="WP_191318952.1">
    <property type="nucleotide sequence ID" value="NZ_JBHRYC010000075.1"/>
</dbReference>
<evidence type="ECO:0000313" key="10">
    <source>
        <dbReference type="EMBL" id="MFC3638536.1"/>
    </source>
</evidence>
<evidence type="ECO:0000256" key="2">
    <source>
        <dbReference type="ARBA" id="ARBA00007069"/>
    </source>
</evidence>
<dbReference type="Proteomes" id="UP001595704">
    <property type="component" value="Unassembled WGS sequence"/>
</dbReference>
<proteinExistence type="inferred from homology"/>
<evidence type="ECO:0000256" key="1">
    <source>
        <dbReference type="ARBA" id="ARBA00004651"/>
    </source>
</evidence>
<feature type="transmembrane region" description="Helical" evidence="8">
    <location>
        <begin position="53"/>
        <end position="78"/>
    </location>
</feature>
<evidence type="ECO:0000256" key="6">
    <source>
        <dbReference type="ARBA" id="ARBA00022989"/>
    </source>
</evidence>
<gene>
    <name evidence="10" type="ORF">ACFONL_14380</name>
</gene>
<dbReference type="Pfam" id="PF00528">
    <property type="entry name" value="BPD_transp_1"/>
    <property type="match status" value="1"/>
</dbReference>
<dbReference type="InterPro" id="IPR035906">
    <property type="entry name" value="MetI-like_sf"/>
</dbReference>
<dbReference type="PANTHER" id="PTHR42929:SF3">
    <property type="entry name" value="PUTRESCINE TRANSPORT SYSTEM PERMEASE PROTEIN POTH"/>
    <property type="match status" value="1"/>
</dbReference>